<dbReference type="PANTHER" id="PTHR33175:SF3">
    <property type="entry name" value="DNA-BINDING PROTEIN HU-BETA"/>
    <property type="match status" value="1"/>
</dbReference>
<proteinExistence type="inferred from homology"/>
<dbReference type="InterPro" id="IPR010992">
    <property type="entry name" value="IHF-like_DNA-bd_dom_sf"/>
</dbReference>
<evidence type="ECO:0000256" key="1">
    <source>
        <dbReference type="ARBA" id="ARBA00010529"/>
    </source>
</evidence>
<keyword evidence="2" id="KW-0226">DNA condensation</keyword>
<dbReference type="Pfam" id="PF00216">
    <property type="entry name" value="Bac_DNA_binding"/>
    <property type="match status" value="1"/>
</dbReference>
<keyword evidence="6" id="KW-1185">Reference proteome</keyword>
<dbReference type="InterPro" id="IPR020816">
    <property type="entry name" value="Histone-like_DNA-bd_CS"/>
</dbReference>
<dbReference type="PRINTS" id="PR01727">
    <property type="entry name" value="DNABINDINGHU"/>
</dbReference>
<dbReference type="Proteomes" id="UP000521868">
    <property type="component" value="Unassembled WGS sequence"/>
</dbReference>
<accession>A0A7X6I896</accession>
<evidence type="ECO:0000313" key="5">
    <source>
        <dbReference type="EMBL" id="NKE68366.1"/>
    </source>
</evidence>
<dbReference type="GO" id="GO:0005829">
    <property type="term" value="C:cytosol"/>
    <property type="evidence" value="ECO:0007669"/>
    <property type="project" value="TreeGrafter"/>
</dbReference>
<evidence type="ECO:0000256" key="2">
    <source>
        <dbReference type="ARBA" id="ARBA00023067"/>
    </source>
</evidence>
<organism evidence="5 6">
    <name type="scientific">Ramlibacter lithotrophicus</name>
    <dbReference type="NCBI Taxonomy" id="2606681"/>
    <lineage>
        <taxon>Bacteria</taxon>
        <taxon>Pseudomonadati</taxon>
        <taxon>Pseudomonadota</taxon>
        <taxon>Betaproteobacteria</taxon>
        <taxon>Burkholderiales</taxon>
        <taxon>Comamonadaceae</taxon>
        <taxon>Ramlibacter</taxon>
    </lineage>
</organism>
<reference evidence="5 6" key="1">
    <citation type="journal article" date="2020" name="Nature">
        <title>Bacterial chemolithoautotrophy via manganese oxidation.</title>
        <authorList>
            <person name="Yu H."/>
            <person name="Leadbetter J.R."/>
        </authorList>
    </citation>
    <scope>NUCLEOTIDE SEQUENCE [LARGE SCALE GENOMIC DNA]</scope>
    <source>
        <strain evidence="5 6">RBP-1</strain>
    </source>
</reference>
<gene>
    <name evidence="5" type="ORF">RAMLITH_21340</name>
</gene>
<comment type="similarity">
    <text evidence="1 4">Belongs to the bacterial histone-like protein family.</text>
</comment>
<dbReference type="PANTHER" id="PTHR33175">
    <property type="entry name" value="DNA-BINDING PROTEIN HU"/>
    <property type="match status" value="1"/>
</dbReference>
<keyword evidence="3 5" id="KW-0238">DNA-binding</keyword>
<dbReference type="PROSITE" id="PS00045">
    <property type="entry name" value="HISTONE_LIKE"/>
    <property type="match status" value="1"/>
</dbReference>
<evidence type="ECO:0000313" key="6">
    <source>
        <dbReference type="Proteomes" id="UP000521868"/>
    </source>
</evidence>
<dbReference type="AlphaFoldDB" id="A0A7X6I896"/>
<sequence length="98" mass="10152">MKKTELIEAMSQATGESQAATARTLEALIDIVSREVGAGREVAITGFGSFKASARAERTGRNPRTGEALTIAASRSVKFVPGAALKGSLNNAEQASSE</sequence>
<protein>
    <submittedName>
        <fullName evidence="5">HU family DNA-binding protein</fullName>
    </submittedName>
</protein>
<dbReference type="GO" id="GO:0030527">
    <property type="term" value="F:structural constituent of chromatin"/>
    <property type="evidence" value="ECO:0007669"/>
    <property type="project" value="InterPro"/>
</dbReference>
<dbReference type="CDD" id="cd13831">
    <property type="entry name" value="HU"/>
    <property type="match status" value="1"/>
</dbReference>
<dbReference type="InterPro" id="IPR000119">
    <property type="entry name" value="Hist_DNA-bd"/>
</dbReference>
<dbReference type="EMBL" id="VTOX01000010">
    <property type="protein sequence ID" value="NKE68366.1"/>
    <property type="molecule type" value="Genomic_DNA"/>
</dbReference>
<dbReference type="Gene3D" id="4.10.520.10">
    <property type="entry name" value="IHF-like DNA-binding proteins"/>
    <property type="match status" value="1"/>
</dbReference>
<dbReference type="SMART" id="SM00411">
    <property type="entry name" value="BHL"/>
    <property type="match status" value="1"/>
</dbReference>
<name>A0A7X6I896_9BURK</name>
<evidence type="ECO:0000256" key="3">
    <source>
        <dbReference type="ARBA" id="ARBA00023125"/>
    </source>
</evidence>
<comment type="caution">
    <text evidence="5">The sequence shown here is derived from an EMBL/GenBank/DDBJ whole genome shotgun (WGS) entry which is preliminary data.</text>
</comment>
<dbReference type="GO" id="GO:0003677">
    <property type="term" value="F:DNA binding"/>
    <property type="evidence" value="ECO:0007669"/>
    <property type="project" value="UniProtKB-KW"/>
</dbReference>
<dbReference type="SUPFAM" id="SSF47729">
    <property type="entry name" value="IHF-like DNA-binding proteins"/>
    <property type="match status" value="1"/>
</dbReference>
<evidence type="ECO:0000256" key="4">
    <source>
        <dbReference type="RuleBase" id="RU003939"/>
    </source>
</evidence>
<dbReference type="GO" id="GO:0030261">
    <property type="term" value="P:chromosome condensation"/>
    <property type="evidence" value="ECO:0007669"/>
    <property type="project" value="UniProtKB-KW"/>
</dbReference>